<accession>A0ACC0IPT5</accession>
<evidence type="ECO:0000313" key="1">
    <source>
        <dbReference type="EMBL" id="KAI8027289.1"/>
    </source>
</evidence>
<reference evidence="1 2" key="1">
    <citation type="journal article" date="2022" name="Plant J.">
        <title>Chromosome-level genome of Camellia lanceoleosa provides a valuable resource for understanding genome evolution and self-incompatibility.</title>
        <authorList>
            <person name="Gong W."/>
            <person name="Xiao S."/>
            <person name="Wang L."/>
            <person name="Liao Z."/>
            <person name="Chang Y."/>
            <person name="Mo W."/>
            <person name="Hu G."/>
            <person name="Li W."/>
            <person name="Zhao G."/>
            <person name="Zhu H."/>
            <person name="Hu X."/>
            <person name="Ji K."/>
            <person name="Xiang X."/>
            <person name="Song Q."/>
            <person name="Yuan D."/>
            <person name="Jin S."/>
            <person name="Zhang L."/>
        </authorList>
    </citation>
    <scope>NUCLEOTIDE SEQUENCE [LARGE SCALE GENOMIC DNA]</scope>
    <source>
        <strain evidence="1">SQ_2022a</strain>
    </source>
</reference>
<dbReference type="Proteomes" id="UP001060215">
    <property type="component" value="Chromosome 3"/>
</dbReference>
<dbReference type="EMBL" id="CM045760">
    <property type="protein sequence ID" value="KAI8027289.1"/>
    <property type="molecule type" value="Genomic_DNA"/>
</dbReference>
<sequence length="312" mass="34784">MNVHDGNIYYRPICRTVEDAVYVLDVIAGFDPRDDEATREGFKFIPEGGYKQFLKNEGLKGKILGVVRSPFVDKLHDSAIAASFEDHLSTLSPCTLQEKLAEYGQQTFIEAEESTGIGYDSDGMPFGICFGGLRGTEPKLVEIAYGFEQATKVRRPPRFSMSTNLRRRCRIFVYVLDAIVGYDRYDAWQQEKLQEKTGEYGQDDFLESEKTNGIGEVEKKALLILTVASKYGFERLMRKYKLDALVTPLSKGSRVLAIGGYPGIDVPAGYNEGGTPYGICFGGLRGSEPKLIEIAYGFEQASKVRKPPSFKP</sequence>
<proteinExistence type="predicted"/>
<comment type="caution">
    <text evidence="1">The sequence shown here is derived from an EMBL/GenBank/DDBJ whole genome shotgun (WGS) entry which is preliminary data.</text>
</comment>
<evidence type="ECO:0000313" key="2">
    <source>
        <dbReference type="Proteomes" id="UP001060215"/>
    </source>
</evidence>
<organism evidence="1 2">
    <name type="scientific">Camellia lanceoleosa</name>
    <dbReference type="NCBI Taxonomy" id="1840588"/>
    <lineage>
        <taxon>Eukaryota</taxon>
        <taxon>Viridiplantae</taxon>
        <taxon>Streptophyta</taxon>
        <taxon>Embryophyta</taxon>
        <taxon>Tracheophyta</taxon>
        <taxon>Spermatophyta</taxon>
        <taxon>Magnoliopsida</taxon>
        <taxon>eudicotyledons</taxon>
        <taxon>Gunneridae</taxon>
        <taxon>Pentapetalae</taxon>
        <taxon>asterids</taxon>
        <taxon>Ericales</taxon>
        <taxon>Theaceae</taxon>
        <taxon>Camellia</taxon>
    </lineage>
</organism>
<gene>
    <name evidence="1" type="ORF">LOK49_LG02G03856</name>
</gene>
<name>A0ACC0IPT5_9ERIC</name>
<keyword evidence="2" id="KW-1185">Reference proteome</keyword>
<protein>
    <submittedName>
        <fullName evidence="1">Amidase</fullName>
    </submittedName>
</protein>